<dbReference type="InterPro" id="IPR028158">
    <property type="entry name" value="RPA_interact_N_dom"/>
</dbReference>
<evidence type="ECO:0000259" key="1">
    <source>
        <dbReference type="Pfam" id="PF14766"/>
    </source>
</evidence>
<gene>
    <name evidence="2" type="ORF">PBRASI_LOCUS7306</name>
</gene>
<protein>
    <submittedName>
        <fullName evidence="2">2597_t:CDS:1</fullName>
    </submittedName>
</protein>
<dbReference type="GO" id="GO:0006606">
    <property type="term" value="P:protein import into nucleus"/>
    <property type="evidence" value="ECO:0007669"/>
    <property type="project" value="TreeGrafter"/>
</dbReference>
<evidence type="ECO:0000313" key="3">
    <source>
        <dbReference type="Proteomes" id="UP000789739"/>
    </source>
</evidence>
<name>A0A9N9CA58_9GLOM</name>
<dbReference type="PANTHER" id="PTHR31742">
    <property type="entry name" value="RPA-INTERACTING PROTEIN RPAIN"/>
    <property type="match status" value="1"/>
</dbReference>
<dbReference type="AlphaFoldDB" id="A0A9N9CA58"/>
<feature type="domain" description="RPA-interacting protein N-terminal" evidence="1">
    <location>
        <begin position="34"/>
        <end position="71"/>
    </location>
</feature>
<organism evidence="2 3">
    <name type="scientific">Paraglomus brasilianum</name>
    <dbReference type="NCBI Taxonomy" id="144538"/>
    <lineage>
        <taxon>Eukaryota</taxon>
        <taxon>Fungi</taxon>
        <taxon>Fungi incertae sedis</taxon>
        <taxon>Mucoromycota</taxon>
        <taxon>Glomeromycotina</taxon>
        <taxon>Glomeromycetes</taxon>
        <taxon>Paraglomerales</taxon>
        <taxon>Paraglomeraceae</taxon>
        <taxon>Paraglomus</taxon>
    </lineage>
</organism>
<evidence type="ECO:0000313" key="2">
    <source>
        <dbReference type="EMBL" id="CAG8594515.1"/>
    </source>
</evidence>
<dbReference type="OrthoDB" id="2378414at2759"/>
<sequence length="162" mass="19298">MLLYRNNTYAPFRPSPLRQVTQAETPSSTGTNLRRTNIKKATKLLWRDKFKQQCMDRIKESRMNAFNARRRGFITDESEDEWLRNVILSEWELFQTAYEKDYASSVGDVDIDMAALLEEEFLQEISRDLLTEDSSSDEVERMLANEEEELRVRFEEFHRMQL</sequence>
<reference evidence="2" key="1">
    <citation type="submission" date="2021-06" db="EMBL/GenBank/DDBJ databases">
        <authorList>
            <person name="Kallberg Y."/>
            <person name="Tangrot J."/>
            <person name="Rosling A."/>
        </authorList>
    </citation>
    <scope>NUCLEOTIDE SEQUENCE</scope>
    <source>
        <strain evidence="2">BR232B</strain>
    </source>
</reference>
<dbReference type="PANTHER" id="PTHR31742:SF1">
    <property type="entry name" value="RPA-INTERACTING PROTEIN"/>
    <property type="match status" value="1"/>
</dbReference>
<dbReference type="Proteomes" id="UP000789739">
    <property type="component" value="Unassembled WGS sequence"/>
</dbReference>
<dbReference type="InterPro" id="IPR028156">
    <property type="entry name" value="RIP"/>
</dbReference>
<dbReference type="EMBL" id="CAJVPI010001102">
    <property type="protein sequence ID" value="CAG8594515.1"/>
    <property type="molecule type" value="Genomic_DNA"/>
</dbReference>
<dbReference type="GO" id="GO:0005634">
    <property type="term" value="C:nucleus"/>
    <property type="evidence" value="ECO:0007669"/>
    <property type="project" value="TreeGrafter"/>
</dbReference>
<keyword evidence="3" id="KW-1185">Reference proteome</keyword>
<comment type="caution">
    <text evidence="2">The sequence shown here is derived from an EMBL/GenBank/DDBJ whole genome shotgun (WGS) entry which is preliminary data.</text>
</comment>
<dbReference type="Pfam" id="PF14766">
    <property type="entry name" value="RPA_interact_N"/>
    <property type="match status" value="1"/>
</dbReference>
<accession>A0A9N9CA58</accession>
<proteinExistence type="predicted"/>